<dbReference type="InterPro" id="IPR021858">
    <property type="entry name" value="Fun_TF"/>
</dbReference>
<evidence type="ECO:0000313" key="1">
    <source>
        <dbReference type="EMBL" id="GFF12827.1"/>
    </source>
</evidence>
<dbReference type="Pfam" id="PF11951">
    <property type="entry name" value="Fungal_trans_2"/>
    <property type="match status" value="1"/>
</dbReference>
<proteinExistence type="predicted"/>
<dbReference type="VEuPathDB" id="FungiDB:ATEG_01825"/>
<dbReference type="OrthoDB" id="4937900at2759"/>
<organism evidence="1 2">
    <name type="scientific">Aspergillus terreus</name>
    <dbReference type="NCBI Taxonomy" id="33178"/>
    <lineage>
        <taxon>Eukaryota</taxon>
        <taxon>Fungi</taxon>
        <taxon>Dikarya</taxon>
        <taxon>Ascomycota</taxon>
        <taxon>Pezizomycotina</taxon>
        <taxon>Eurotiomycetes</taxon>
        <taxon>Eurotiomycetidae</taxon>
        <taxon>Eurotiales</taxon>
        <taxon>Aspergillaceae</taxon>
        <taxon>Aspergillus</taxon>
        <taxon>Aspergillus subgen. Circumdati</taxon>
    </lineage>
</organism>
<gene>
    <name evidence="1" type="ORF">ATEIFO6365_0001105100</name>
</gene>
<dbReference type="Proteomes" id="UP000452235">
    <property type="component" value="Unassembled WGS sequence"/>
</dbReference>
<dbReference type="EMBL" id="BLJY01000001">
    <property type="protein sequence ID" value="GFF12827.1"/>
    <property type="molecule type" value="Genomic_DNA"/>
</dbReference>
<name>A0A5M3YRQ5_ASPTE</name>
<accession>A0A5M3YRQ5</accession>
<dbReference type="PANTHER" id="PTHR47784">
    <property type="entry name" value="STEROL UPTAKE CONTROL PROTEIN 2"/>
    <property type="match status" value="1"/>
</dbReference>
<keyword evidence="2" id="KW-1185">Reference proteome</keyword>
<comment type="caution">
    <text evidence="1">The sequence shown here is derived from an EMBL/GenBank/DDBJ whole genome shotgun (WGS) entry which is preliminary data.</text>
</comment>
<dbReference type="GO" id="GO:0001228">
    <property type="term" value="F:DNA-binding transcription activator activity, RNA polymerase II-specific"/>
    <property type="evidence" value="ECO:0007669"/>
    <property type="project" value="TreeGrafter"/>
</dbReference>
<dbReference type="PANTHER" id="PTHR47784:SF5">
    <property type="entry name" value="STEROL UPTAKE CONTROL PROTEIN 2"/>
    <property type="match status" value="1"/>
</dbReference>
<protein>
    <submittedName>
        <fullName evidence="1">C6 zinc finger domain protein</fullName>
    </submittedName>
</protein>
<evidence type="ECO:0000313" key="2">
    <source>
        <dbReference type="Proteomes" id="UP000452235"/>
    </source>
</evidence>
<reference evidence="1 2" key="1">
    <citation type="submission" date="2020-01" db="EMBL/GenBank/DDBJ databases">
        <title>Aspergillus terreus IFO 6365 whole genome shotgun sequence.</title>
        <authorList>
            <person name="Kanamasa S."/>
            <person name="Takahashi H."/>
        </authorList>
    </citation>
    <scope>NUCLEOTIDE SEQUENCE [LARGE SCALE GENOMIC DNA]</scope>
    <source>
        <strain evidence="1 2">IFO 6365</strain>
    </source>
</reference>
<sequence>MQWCNSTHQILARNERVDPVWRILVPKEALSHPFLMHGILALSALHLTRTHDDHRRPTYLNTAVAHQNQALAYFRESLNNINASNAKAMFAFASIVAVYALGFPHPPDPKDPQTCLDDLLQVFNLSRGVQQVLARATPAIKDTDWEIILHLDDYDTTLPEEESSALRRLREVNDACGAQDPHHDPSVYATALENLEDMTAGIHGGLTPITVACRWAIKMKASYVDAIREHNQLALVILAHYLAILHRSRPDWCVYDWTVTVPKALWSILHDHWKPLAHWPMVVVYGENYRDK</sequence>
<dbReference type="InterPro" id="IPR053157">
    <property type="entry name" value="Sterol_Uptake_Regulator"/>
</dbReference>
<dbReference type="AlphaFoldDB" id="A0A5M3YRQ5"/>